<feature type="domain" description="Tetrapyrrole methylase" evidence="6">
    <location>
        <begin position="5"/>
        <end position="187"/>
    </location>
</feature>
<evidence type="ECO:0000256" key="1">
    <source>
        <dbReference type="ARBA" id="ARBA00004953"/>
    </source>
</evidence>
<protein>
    <submittedName>
        <fullName evidence="7">Cobalamin biosynthesis bifunctional protein CbiET</fullName>
    </submittedName>
</protein>
<dbReference type="InterPro" id="IPR014777">
    <property type="entry name" value="4pyrrole_Mease_sub1"/>
</dbReference>
<dbReference type="Gene3D" id="3.40.1010.10">
    <property type="entry name" value="Cobalt-precorrin-4 Transmethylase, Domain 1"/>
    <property type="match status" value="1"/>
</dbReference>
<evidence type="ECO:0000256" key="4">
    <source>
        <dbReference type="ARBA" id="ARBA00022679"/>
    </source>
</evidence>
<dbReference type="InterPro" id="IPR029063">
    <property type="entry name" value="SAM-dependent_MTases_sf"/>
</dbReference>
<keyword evidence="3" id="KW-0489">Methyltransferase</keyword>
<evidence type="ECO:0000313" key="8">
    <source>
        <dbReference type="Proteomes" id="UP000186391"/>
    </source>
</evidence>
<dbReference type="SUPFAM" id="SSF53790">
    <property type="entry name" value="Tetrapyrrole methylase"/>
    <property type="match status" value="1"/>
</dbReference>
<dbReference type="GO" id="GO:0032259">
    <property type="term" value="P:methylation"/>
    <property type="evidence" value="ECO:0007669"/>
    <property type="project" value="UniProtKB-KW"/>
</dbReference>
<keyword evidence="4" id="KW-0808">Transferase</keyword>
<comment type="caution">
    <text evidence="7">The sequence shown here is derived from an EMBL/GenBank/DDBJ whole genome shotgun (WGS) entry which is preliminary data.</text>
</comment>
<dbReference type="InterPro" id="IPR014008">
    <property type="entry name" value="Cbl_synth_MTase_CbiT"/>
</dbReference>
<accession>A0A1U7H2H8</accession>
<dbReference type="PIRSF" id="PIRSF036428">
    <property type="entry name" value="CobL"/>
    <property type="match status" value="1"/>
</dbReference>
<organism evidence="7 8">
    <name type="scientific">Fischerella major NIES-592</name>
    <dbReference type="NCBI Taxonomy" id="210994"/>
    <lineage>
        <taxon>Bacteria</taxon>
        <taxon>Bacillati</taxon>
        <taxon>Cyanobacteriota</taxon>
        <taxon>Cyanophyceae</taxon>
        <taxon>Nostocales</taxon>
        <taxon>Hapalosiphonaceae</taxon>
        <taxon>Fischerella</taxon>
    </lineage>
</organism>
<keyword evidence="5" id="KW-0949">S-adenosyl-L-methionine</keyword>
<dbReference type="PANTHER" id="PTHR43182:SF1">
    <property type="entry name" value="COBALT-PRECORRIN-7 C(5)-METHYLTRANSFERASE"/>
    <property type="match status" value="1"/>
</dbReference>
<dbReference type="Gene3D" id="3.40.50.150">
    <property type="entry name" value="Vaccinia Virus protein VP39"/>
    <property type="match status" value="1"/>
</dbReference>
<name>A0A1U7H2H8_9CYAN</name>
<reference evidence="7 8" key="1">
    <citation type="submission" date="2016-11" db="EMBL/GenBank/DDBJ databases">
        <title>Draft Genome Sequences of Nine Cyanobacterial Strains from Diverse Habitats.</title>
        <authorList>
            <person name="Zhu T."/>
            <person name="Hou S."/>
            <person name="Lu X."/>
            <person name="Hess W.R."/>
        </authorList>
    </citation>
    <scope>NUCLEOTIDE SEQUENCE [LARGE SCALE GENOMIC DNA]</scope>
    <source>
        <strain evidence="7 8">NIES-592</strain>
    </source>
</reference>
<proteinExistence type="predicted"/>
<evidence type="ECO:0000256" key="2">
    <source>
        <dbReference type="ARBA" id="ARBA00022573"/>
    </source>
</evidence>
<evidence type="ECO:0000256" key="5">
    <source>
        <dbReference type="ARBA" id="ARBA00022691"/>
    </source>
</evidence>
<gene>
    <name evidence="7" type="ORF">NIES592_04400</name>
</gene>
<sequence>MQKWLSVIGIGEDGLSGLSAIARSILQHAQVIVGGSRHLAMLSPDDQREKITWSSPINASVEEILRRRGQPVCVLASGDPMCFGIGVTLRRSIPIAEMTIIPAPSSFSLACARLGWSLTEVETLSLNARPLALLHTVIYPGARLLILSEGKETPAIVADLLTKRGFSGSRITVLERMGGSQERMIDGIAASWTTTEVADLNTVAVECIADPGVVGLSRLAGLPDDAYHHDGQLTKREVRAITLAALAPIPGQLLWDVGAGCGSIGIEWMRSHSRCRAIAIEQNPTRLQYIADNANALGTPHLQIIHGKAPIALKDLPQPDAIFIGGGATAAGLFEVCWQALRPGGRLVANAVTIESEQKLLQWHNQVGGELMRVAVQRVAPIGSFLGWKPMAPVTQWVVVKW</sequence>
<dbReference type="RefSeq" id="WP_073555035.1">
    <property type="nucleotide sequence ID" value="NZ_MRCA01000002.1"/>
</dbReference>
<dbReference type="InterPro" id="IPR012818">
    <property type="entry name" value="CbiE"/>
</dbReference>
<dbReference type="CDD" id="cd11644">
    <property type="entry name" value="Precorrin-6Y-MT"/>
    <property type="match status" value="1"/>
</dbReference>
<keyword evidence="8" id="KW-1185">Reference proteome</keyword>
<dbReference type="GO" id="GO:0009236">
    <property type="term" value="P:cobalamin biosynthetic process"/>
    <property type="evidence" value="ECO:0007669"/>
    <property type="project" value="UniProtKB-UniPathway"/>
</dbReference>
<dbReference type="UniPathway" id="UPA00148"/>
<dbReference type="NCBIfam" id="TIGR02467">
    <property type="entry name" value="CbiE"/>
    <property type="match status" value="1"/>
</dbReference>
<dbReference type="GO" id="GO:0008276">
    <property type="term" value="F:protein methyltransferase activity"/>
    <property type="evidence" value="ECO:0007669"/>
    <property type="project" value="InterPro"/>
</dbReference>
<dbReference type="InterPro" id="IPR050714">
    <property type="entry name" value="Cobalamin_biosynth_MTase"/>
</dbReference>
<dbReference type="NCBIfam" id="TIGR02469">
    <property type="entry name" value="CbiT"/>
    <property type="match status" value="1"/>
</dbReference>
<dbReference type="AlphaFoldDB" id="A0A1U7H2H8"/>
<evidence type="ECO:0000259" key="6">
    <source>
        <dbReference type="Pfam" id="PF00590"/>
    </source>
</evidence>
<dbReference type="InterPro" id="IPR006365">
    <property type="entry name" value="Cbl_synth_CobL"/>
</dbReference>
<keyword evidence="2" id="KW-0169">Cobalamin biosynthesis</keyword>
<comment type="pathway">
    <text evidence="1">Cofactor biosynthesis; adenosylcobalamin biosynthesis.</text>
</comment>
<dbReference type="InterPro" id="IPR035996">
    <property type="entry name" value="4pyrrol_Methylase_sf"/>
</dbReference>
<dbReference type="SUPFAM" id="SSF53335">
    <property type="entry name" value="S-adenosyl-L-methionine-dependent methyltransferases"/>
    <property type="match status" value="1"/>
</dbReference>
<evidence type="ECO:0000256" key="3">
    <source>
        <dbReference type="ARBA" id="ARBA00022603"/>
    </source>
</evidence>
<dbReference type="OrthoDB" id="9780707at2"/>
<dbReference type="CDD" id="cd02440">
    <property type="entry name" value="AdoMet_MTases"/>
    <property type="match status" value="1"/>
</dbReference>
<dbReference type="PANTHER" id="PTHR43182">
    <property type="entry name" value="COBALT-PRECORRIN-6B C(15)-METHYLTRANSFERASE (DECARBOXYLATING)"/>
    <property type="match status" value="1"/>
</dbReference>
<dbReference type="Pfam" id="PF00590">
    <property type="entry name" value="TP_methylase"/>
    <property type="match status" value="1"/>
</dbReference>
<dbReference type="EMBL" id="MRCA01000002">
    <property type="protein sequence ID" value="OKH15349.1"/>
    <property type="molecule type" value="Genomic_DNA"/>
</dbReference>
<evidence type="ECO:0000313" key="7">
    <source>
        <dbReference type="EMBL" id="OKH15349.1"/>
    </source>
</evidence>
<dbReference type="Proteomes" id="UP000186391">
    <property type="component" value="Unassembled WGS sequence"/>
</dbReference>
<dbReference type="InterPro" id="IPR000878">
    <property type="entry name" value="4pyrrol_Mease"/>
</dbReference>